<dbReference type="EMBL" id="RQEY01000012">
    <property type="protein sequence ID" value="TGK41221.1"/>
    <property type="molecule type" value="Genomic_DNA"/>
</dbReference>
<feature type="region of interest" description="Disordered" evidence="1">
    <location>
        <begin position="29"/>
        <end position="65"/>
    </location>
</feature>
<gene>
    <name evidence="2" type="ORF">EHO65_07255</name>
</gene>
<accession>A0A4R9H6J7</accession>
<feature type="region of interest" description="Disordered" evidence="1">
    <location>
        <begin position="104"/>
        <end position="128"/>
    </location>
</feature>
<evidence type="ECO:0000313" key="3">
    <source>
        <dbReference type="Proteomes" id="UP000298097"/>
    </source>
</evidence>
<feature type="compositionally biased region" description="Basic and acidic residues" evidence="1">
    <location>
        <begin position="29"/>
        <end position="45"/>
    </location>
</feature>
<feature type="compositionally biased region" description="Low complexity" evidence="1">
    <location>
        <begin position="54"/>
        <end position="65"/>
    </location>
</feature>
<dbReference type="AlphaFoldDB" id="A0A4R9H6J7"/>
<name>A0A4R9H6J7_9LEPT</name>
<evidence type="ECO:0000256" key="1">
    <source>
        <dbReference type="SAM" id="MobiDB-lite"/>
    </source>
</evidence>
<feature type="region of interest" description="Disordered" evidence="1">
    <location>
        <begin position="158"/>
        <end position="179"/>
    </location>
</feature>
<dbReference type="OrthoDB" id="345547at2"/>
<proteinExistence type="predicted"/>
<protein>
    <submittedName>
        <fullName evidence="2">Uncharacterized protein</fullName>
    </submittedName>
</protein>
<organism evidence="2 3">
    <name type="scientific">Leptospira andrefontaineae</name>
    <dbReference type="NCBI Taxonomy" id="2484976"/>
    <lineage>
        <taxon>Bacteria</taxon>
        <taxon>Pseudomonadati</taxon>
        <taxon>Spirochaetota</taxon>
        <taxon>Spirochaetia</taxon>
        <taxon>Leptospirales</taxon>
        <taxon>Leptospiraceae</taxon>
        <taxon>Leptospira</taxon>
    </lineage>
</organism>
<dbReference type="Proteomes" id="UP000298097">
    <property type="component" value="Unassembled WGS sequence"/>
</dbReference>
<evidence type="ECO:0000313" key="2">
    <source>
        <dbReference type="EMBL" id="TGK41221.1"/>
    </source>
</evidence>
<reference evidence="2" key="1">
    <citation type="journal article" date="2019" name="PLoS Negl. Trop. Dis.">
        <title>Revisiting the worldwide diversity of Leptospira species in the environment.</title>
        <authorList>
            <person name="Vincent A.T."/>
            <person name="Schiettekatte O."/>
            <person name="Bourhy P."/>
            <person name="Veyrier F.J."/>
            <person name="Picardeau M."/>
        </authorList>
    </citation>
    <scope>NUCLEOTIDE SEQUENCE [LARGE SCALE GENOMIC DNA]</scope>
    <source>
        <strain evidence="2">201800301</strain>
    </source>
</reference>
<comment type="caution">
    <text evidence="2">The sequence shown here is derived from an EMBL/GenBank/DDBJ whole genome shotgun (WGS) entry which is preliminary data.</text>
</comment>
<sequence>MNDSIEIKAKVNPDLNNFDKAFERISKRGRKGIDVKIRTPKEKSQSAKKKKDSLSSYYSSGSHAGSNTLAVSSDLDETQSGGFAGVIERKLAAYKEIRDKFRNKKKNGSDISDTDSTERNFESGFNTFGKGNSSAGKIEKAEIKIQNAHFDKIGSGLGNFGGGSGSNNPGNQGGGGGQGDRLSTIGQALPYIGAGIAIAGGIAKIVSAVGEQYTAAMQSQASTFGATGQYVGGGGGLFANAEVAQSNLARGRITGERIFGKGNLTDDETMRFSASQGKSLTEIVSQLETIRKENKNLDIGYLRGGAHATGFTNLRQSEYISRLAQISENLRGRGYSGDTENFTKFAAGIGRENGSMDPGRRLSLAEELSNQGRQGVFGGGIVGALSMAEAIKDNKGDFFAALRESEKDPGKYVSSSLSNLDPLTRGILGKMEGRSFTESENLKFNTNTFSKDNNSIQAGENKVTFLDNLKKEDFAKYGGGAAQIGYDLNKAMLDLFKDNQAVFNKVVDGIKALENISLPLVAGTINGLRATLEMAVGGISSLKDAIVKSTLGGGTLKVKSR</sequence>
<keyword evidence="3" id="KW-1185">Reference proteome</keyword>
<dbReference type="RefSeq" id="WP_135773472.1">
    <property type="nucleotide sequence ID" value="NZ_RQEY01000012.1"/>
</dbReference>